<feature type="region of interest" description="Disordered" evidence="1">
    <location>
        <begin position="116"/>
        <end position="144"/>
    </location>
</feature>
<gene>
    <name evidence="2" type="ORF">LWI28_025417</name>
</gene>
<feature type="compositionally biased region" description="Basic and acidic residues" evidence="1">
    <location>
        <begin position="121"/>
        <end position="131"/>
    </location>
</feature>
<organism evidence="2 3">
    <name type="scientific">Acer negundo</name>
    <name type="common">Box elder</name>
    <dbReference type="NCBI Taxonomy" id="4023"/>
    <lineage>
        <taxon>Eukaryota</taxon>
        <taxon>Viridiplantae</taxon>
        <taxon>Streptophyta</taxon>
        <taxon>Embryophyta</taxon>
        <taxon>Tracheophyta</taxon>
        <taxon>Spermatophyta</taxon>
        <taxon>Magnoliopsida</taxon>
        <taxon>eudicotyledons</taxon>
        <taxon>Gunneridae</taxon>
        <taxon>Pentapetalae</taxon>
        <taxon>rosids</taxon>
        <taxon>malvids</taxon>
        <taxon>Sapindales</taxon>
        <taxon>Sapindaceae</taxon>
        <taxon>Hippocastanoideae</taxon>
        <taxon>Acereae</taxon>
        <taxon>Acer</taxon>
    </lineage>
</organism>
<reference evidence="2" key="1">
    <citation type="journal article" date="2022" name="Plant J.">
        <title>Strategies of tolerance reflected in two North American maple genomes.</title>
        <authorList>
            <person name="McEvoy S.L."/>
            <person name="Sezen U.U."/>
            <person name="Trouern-Trend A."/>
            <person name="McMahon S.M."/>
            <person name="Schaberg P.G."/>
            <person name="Yang J."/>
            <person name="Wegrzyn J.L."/>
            <person name="Swenson N.G."/>
        </authorList>
    </citation>
    <scope>NUCLEOTIDE SEQUENCE</scope>
    <source>
        <strain evidence="2">91603</strain>
    </source>
</reference>
<name>A0AAD5NP80_ACENE</name>
<dbReference type="AlphaFoldDB" id="A0AAD5NP80"/>
<keyword evidence="3" id="KW-1185">Reference proteome</keyword>
<proteinExistence type="predicted"/>
<feature type="region of interest" description="Disordered" evidence="1">
    <location>
        <begin position="50"/>
        <end position="85"/>
    </location>
</feature>
<sequence length="144" mass="15787">MASTMEMEVGRPIMGGLQQRGHLPPTENLSTNALDLDLITRADIDRETSKERALGLIPGPGTSLRGAPLTPSHTTQRTKRSDVPRSEDIHSLLVDIYQEAVFRDAYATIDIPSERGANSKSVEEVNRETKPQPRSVLLTQLSGL</sequence>
<accession>A0AAD5NP80</accession>
<dbReference type="Proteomes" id="UP001064489">
    <property type="component" value="Chromosome 8"/>
</dbReference>
<evidence type="ECO:0000313" key="3">
    <source>
        <dbReference type="Proteomes" id="UP001064489"/>
    </source>
</evidence>
<evidence type="ECO:0000313" key="2">
    <source>
        <dbReference type="EMBL" id="KAI9174964.1"/>
    </source>
</evidence>
<protein>
    <submittedName>
        <fullName evidence="2">Uncharacterized protein</fullName>
    </submittedName>
</protein>
<comment type="caution">
    <text evidence="2">The sequence shown here is derived from an EMBL/GenBank/DDBJ whole genome shotgun (WGS) entry which is preliminary data.</text>
</comment>
<dbReference type="EMBL" id="JAJSOW010000103">
    <property type="protein sequence ID" value="KAI9174964.1"/>
    <property type="molecule type" value="Genomic_DNA"/>
</dbReference>
<reference evidence="2" key="2">
    <citation type="submission" date="2023-02" db="EMBL/GenBank/DDBJ databases">
        <authorList>
            <person name="Swenson N.G."/>
            <person name="Wegrzyn J.L."/>
            <person name="Mcevoy S.L."/>
        </authorList>
    </citation>
    <scope>NUCLEOTIDE SEQUENCE</scope>
    <source>
        <strain evidence="2">91603</strain>
        <tissue evidence="2">Leaf</tissue>
    </source>
</reference>
<evidence type="ECO:0000256" key="1">
    <source>
        <dbReference type="SAM" id="MobiDB-lite"/>
    </source>
</evidence>